<reference evidence="5" key="1">
    <citation type="submission" date="2024-05" db="EMBL/GenBank/DDBJ databases">
        <title>Isolation and characterization of Sporomusa carbonis sp. nov., a carboxydotrophic hydrogenogen in the genus of Sporomusa isolated from a charcoal burning pile.</title>
        <authorList>
            <person name="Boeer T."/>
            <person name="Rosenbaum F."/>
            <person name="Eysell L."/>
            <person name="Mueller V."/>
            <person name="Daniel R."/>
            <person name="Poehlein A."/>
        </authorList>
    </citation>
    <scope>NUCLEOTIDE SEQUENCE [LARGE SCALE GENOMIC DNA]</scope>
    <source>
        <strain evidence="5">DSM 10669</strain>
    </source>
</reference>
<comment type="similarity">
    <text evidence="3">Belongs to the flavoredoxin family.</text>
</comment>
<organism evidence="5 6">
    <name type="scientific">Sporomusa silvacetica DSM 10669</name>
    <dbReference type="NCBI Taxonomy" id="1123289"/>
    <lineage>
        <taxon>Bacteria</taxon>
        <taxon>Bacillati</taxon>
        <taxon>Bacillota</taxon>
        <taxon>Negativicutes</taxon>
        <taxon>Selenomonadales</taxon>
        <taxon>Sporomusaceae</taxon>
        <taxon>Sporomusa</taxon>
    </lineage>
</organism>
<accession>A0ABZ3IT04</accession>
<sequence>MKKSLGTKLFAMPSPVWVVGSYDANDQPNIMTVAWGGICCSAPPCIAISLRKSRLTYTNILQQKAFTINIPTVQHIAEADYIGLVSGKNTDKFGVTGLTPIRSDNVNAPYVNEFPLAFECKLLHAIEMGAHTQFIGQILGVKADEEILDSNGTPMASMINPLISSASDRSYYAFGEYLGQAYSHGLAFLDNHEGELN</sequence>
<proteinExistence type="inferred from homology"/>
<comment type="cofactor">
    <cofactor evidence="1">
        <name>FMN</name>
        <dbReference type="ChEBI" id="CHEBI:58210"/>
    </cofactor>
</comment>
<feature type="domain" description="Flavin reductase like" evidence="4">
    <location>
        <begin position="12"/>
        <end position="153"/>
    </location>
</feature>
<keyword evidence="6" id="KW-1185">Reference proteome</keyword>
<dbReference type="PANTHER" id="PTHR43567">
    <property type="entry name" value="FLAVOREDOXIN-RELATED-RELATED"/>
    <property type="match status" value="1"/>
</dbReference>
<dbReference type="SMART" id="SM00903">
    <property type="entry name" value="Flavin_Reduct"/>
    <property type="match status" value="1"/>
</dbReference>
<protein>
    <submittedName>
        <fullName evidence="5">Flavoredoxin</fullName>
    </submittedName>
</protein>
<dbReference type="InterPro" id="IPR002563">
    <property type="entry name" value="Flavin_Rdtase-like_dom"/>
</dbReference>
<evidence type="ECO:0000313" key="6">
    <source>
        <dbReference type="Proteomes" id="UP000216752"/>
    </source>
</evidence>
<dbReference type="PANTHER" id="PTHR43567:SF1">
    <property type="entry name" value="FLAVOREDOXIN"/>
    <property type="match status" value="1"/>
</dbReference>
<evidence type="ECO:0000313" key="5">
    <source>
        <dbReference type="EMBL" id="XFO68519.1"/>
    </source>
</evidence>
<dbReference type="Proteomes" id="UP000216752">
    <property type="component" value="Chromosome"/>
</dbReference>
<evidence type="ECO:0000256" key="3">
    <source>
        <dbReference type="ARBA" id="ARBA00038054"/>
    </source>
</evidence>
<dbReference type="SUPFAM" id="SSF50475">
    <property type="entry name" value="FMN-binding split barrel"/>
    <property type="match status" value="1"/>
</dbReference>
<evidence type="ECO:0000256" key="2">
    <source>
        <dbReference type="ARBA" id="ARBA00022630"/>
    </source>
</evidence>
<gene>
    <name evidence="5" type="primary">flr_2</name>
    <name evidence="5" type="ORF">SPSIL_047420</name>
</gene>
<dbReference type="EMBL" id="CP155573">
    <property type="protein sequence ID" value="XFO68519.1"/>
    <property type="molecule type" value="Genomic_DNA"/>
</dbReference>
<evidence type="ECO:0000259" key="4">
    <source>
        <dbReference type="SMART" id="SM00903"/>
    </source>
</evidence>
<name>A0ABZ3IT04_9FIRM</name>
<keyword evidence="2" id="KW-0285">Flavoprotein</keyword>
<dbReference type="Pfam" id="PF01613">
    <property type="entry name" value="Flavin_Reduct"/>
    <property type="match status" value="1"/>
</dbReference>
<evidence type="ECO:0000256" key="1">
    <source>
        <dbReference type="ARBA" id="ARBA00001917"/>
    </source>
</evidence>
<dbReference type="InterPro" id="IPR012349">
    <property type="entry name" value="Split_barrel_FMN-bd"/>
</dbReference>
<dbReference type="RefSeq" id="WP_094606905.1">
    <property type="nucleotide sequence ID" value="NZ_CP155573.1"/>
</dbReference>
<dbReference type="Gene3D" id="2.30.110.10">
    <property type="entry name" value="Electron Transport, Fmn-binding Protein, Chain A"/>
    <property type="match status" value="1"/>
</dbReference>
<dbReference type="InterPro" id="IPR052174">
    <property type="entry name" value="Flavoredoxin"/>
</dbReference>